<dbReference type="InterPro" id="IPR045562">
    <property type="entry name" value="RecG_dom3_C"/>
</dbReference>
<dbReference type="SMART" id="SM00490">
    <property type="entry name" value="HELICc"/>
    <property type="match status" value="1"/>
</dbReference>
<dbReference type="Gene3D" id="2.40.50.140">
    <property type="entry name" value="Nucleic acid-binding proteins"/>
    <property type="match status" value="1"/>
</dbReference>
<dbReference type="STRING" id="1801780.A2917_02310"/>
<dbReference type="Gene3D" id="3.40.50.300">
    <property type="entry name" value="P-loop containing nucleotide triphosphate hydrolases"/>
    <property type="match status" value="2"/>
</dbReference>
<evidence type="ECO:0000313" key="13">
    <source>
        <dbReference type="Proteomes" id="UP000178104"/>
    </source>
</evidence>
<feature type="domain" description="Helicase C-terminal" evidence="11">
    <location>
        <begin position="505"/>
        <end position="670"/>
    </location>
</feature>
<dbReference type="PROSITE" id="PS51192">
    <property type="entry name" value="HELICASE_ATP_BIND_1"/>
    <property type="match status" value="1"/>
</dbReference>
<dbReference type="InterPro" id="IPR012340">
    <property type="entry name" value="NA-bd_OB-fold"/>
</dbReference>
<dbReference type="InterPro" id="IPR027417">
    <property type="entry name" value="P-loop_NTPase"/>
</dbReference>
<dbReference type="Pfam" id="PF00270">
    <property type="entry name" value="DEAD"/>
    <property type="match status" value="1"/>
</dbReference>
<keyword evidence="1" id="KW-0547">Nucleotide-binding</keyword>
<evidence type="ECO:0000259" key="11">
    <source>
        <dbReference type="PROSITE" id="PS51194"/>
    </source>
</evidence>
<dbReference type="NCBIfam" id="NF008168">
    <property type="entry name" value="PRK10917.2-2"/>
    <property type="match status" value="1"/>
</dbReference>
<dbReference type="GO" id="GO:0005524">
    <property type="term" value="F:ATP binding"/>
    <property type="evidence" value="ECO:0007669"/>
    <property type="project" value="UniProtKB-KW"/>
</dbReference>
<dbReference type="PROSITE" id="PS51194">
    <property type="entry name" value="HELICASE_CTER"/>
    <property type="match status" value="1"/>
</dbReference>
<evidence type="ECO:0000256" key="8">
    <source>
        <dbReference type="ARBA" id="ARBA00049819"/>
    </source>
</evidence>
<protein>
    <recommendedName>
        <fullName evidence="8">Probable DNA 3'-5' helicase RecG</fullName>
    </recommendedName>
</protein>
<dbReference type="InterPro" id="IPR047112">
    <property type="entry name" value="RecG/Mfd"/>
</dbReference>
<accession>A0A1F6XMP3</accession>
<keyword evidence="2" id="KW-0227">DNA damage</keyword>
<evidence type="ECO:0000256" key="1">
    <source>
        <dbReference type="ARBA" id="ARBA00022741"/>
    </source>
</evidence>
<organism evidence="12 13">
    <name type="scientific">Candidatus Nomurabacteria bacterium RIFCSPLOWO2_01_FULL_42_17</name>
    <dbReference type="NCBI Taxonomy" id="1801780"/>
    <lineage>
        <taxon>Bacteria</taxon>
        <taxon>Candidatus Nomuraibacteriota</taxon>
    </lineage>
</organism>
<evidence type="ECO:0000256" key="3">
    <source>
        <dbReference type="ARBA" id="ARBA00022801"/>
    </source>
</evidence>
<dbReference type="CDD" id="cd04488">
    <property type="entry name" value="RecG_wedge_OBF"/>
    <property type="match status" value="1"/>
</dbReference>
<keyword evidence="5" id="KW-0067">ATP-binding</keyword>
<evidence type="ECO:0000256" key="6">
    <source>
        <dbReference type="ARBA" id="ARBA00023125"/>
    </source>
</evidence>
<dbReference type="PANTHER" id="PTHR47964">
    <property type="entry name" value="ATP-DEPENDENT DNA HELICASE HOMOLOG RECG, CHLOROPLASTIC"/>
    <property type="match status" value="1"/>
</dbReference>
<dbReference type="SMART" id="SM00487">
    <property type="entry name" value="DEXDc"/>
    <property type="match status" value="1"/>
</dbReference>
<dbReference type="GO" id="GO:0016787">
    <property type="term" value="F:hydrolase activity"/>
    <property type="evidence" value="ECO:0007669"/>
    <property type="project" value="UniProtKB-KW"/>
</dbReference>
<proteinExistence type="predicted"/>
<dbReference type="InterPro" id="IPR011545">
    <property type="entry name" value="DEAD/DEAH_box_helicase_dom"/>
</dbReference>
<evidence type="ECO:0000256" key="9">
    <source>
        <dbReference type="SAM" id="MobiDB-lite"/>
    </source>
</evidence>
<evidence type="ECO:0000256" key="2">
    <source>
        <dbReference type="ARBA" id="ARBA00022763"/>
    </source>
</evidence>
<gene>
    <name evidence="12" type="ORF">A2917_02310</name>
</gene>
<sequence length="736" mass="82952">MELHDKLEVKFRLDPIQRRALSKLKLFSVADLLFHFPIRYSDISEVKKITELTPGDMATVYGKVSKLKTKKSFRSRIPMAEGEIADLSGKIKIIWFNQAYLAKMLHDGDNVKLTGKVTASKNGAYLANPEFEKMKNMPIDSHDSLFTPSPRPSPEGRGSRETTGLSYPIYAETRGITSKWFYHAIEKILREKTLDNITDYIPGDILKKYSLPTLKTALIWIHKPKNAKDAQSARKRFAFEEVFCIQLERQHDKFEYRKNKSFQVKTSEKNVADFLKRFPFEPTNSQKKSIEIILGDMAKTFPMSRLLEGDVGSGKTAVAATASYVTVQERPSGQNFGNLQVAYMAPTEILATQHFESFIEYFKHLPINIGLITGSGCRKFPSKTQVYGPAGGGVNWTTISRAQLLKWVANGEIPILIGTHALIQKTVKFKNLALVVIDEQHRFGTAQRRKLVRKDNVAPHLLSMTATPIPRTLALTIYGDLDLSLLDEMPAGRKEIITEIITPNKREETYEKIKKELKDGRQLYVICPRIFEPNPEKELALNVKSAVEEAKRLKKGVFKEYEIGVLHSKMSKEKKEEVMEDFVSGKINILCATSVVEVGVNVPNATVIIIEGAERFGLAQLHQLRGRVIRSTHQAYCFIFADAKSDKTIARLKALKTAKNGFELAELDLTLRGAGELGGTKQWGITDLGMEAIKNIKMVEAARTEAIRLIETDPELSKYPLLKSKVKTKAGEFHFE</sequence>
<keyword evidence="4" id="KW-0347">Helicase</keyword>
<evidence type="ECO:0000256" key="5">
    <source>
        <dbReference type="ARBA" id="ARBA00022840"/>
    </source>
</evidence>
<dbReference type="AlphaFoldDB" id="A0A1F6XMP3"/>
<dbReference type="GO" id="GO:0003677">
    <property type="term" value="F:DNA binding"/>
    <property type="evidence" value="ECO:0007669"/>
    <property type="project" value="UniProtKB-KW"/>
</dbReference>
<evidence type="ECO:0000313" key="12">
    <source>
        <dbReference type="EMBL" id="OGI95375.1"/>
    </source>
</evidence>
<dbReference type="InterPro" id="IPR014001">
    <property type="entry name" value="Helicase_ATP-bd"/>
</dbReference>
<dbReference type="Pfam" id="PF17191">
    <property type="entry name" value="RecG_wedge"/>
    <property type="match status" value="1"/>
</dbReference>
<dbReference type="Pfam" id="PF19833">
    <property type="entry name" value="RecG_dom3_C"/>
    <property type="match status" value="1"/>
</dbReference>
<dbReference type="EMBL" id="MFVE01000005">
    <property type="protein sequence ID" value="OGI95375.1"/>
    <property type="molecule type" value="Genomic_DNA"/>
</dbReference>
<evidence type="ECO:0000259" key="10">
    <source>
        <dbReference type="PROSITE" id="PS51192"/>
    </source>
</evidence>
<keyword evidence="6" id="KW-0238">DNA-binding</keyword>
<evidence type="ECO:0000256" key="7">
    <source>
        <dbReference type="ARBA" id="ARBA00023204"/>
    </source>
</evidence>
<name>A0A1F6XMP3_9BACT</name>
<dbReference type="Pfam" id="PF00271">
    <property type="entry name" value="Helicase_C"/>
    <property type="match status" value="1"/>
</dbReference>
<feature type="domain" description="Helicase ATP-binding" evidence="10">
    <location>
        <begin position="296"/>
        <end position="486"/>
    </location>
</feature>
<feature type="region of interest" description="Disordered" evidence="9">
    <location>
        <begin position="142"/>
        <end position="164"/>
    </location>
</feature>
<reference evidence="12 13" key="1">
    <citation type="journal article" date="2016" name="Nat. Commun.">
        <title>Thousands of microbial genomes shed light on interconnected biogeochemical processes in an aquifer system.</title>
        <authorList>
            <person name="Anantharaman K."/>
            <person name="Brown C.T."/>
            <person name="Hug L.A."/>
            <person name="Sharon I."/>
            <person name="Castelle C.J."/>
            <person name="Probst A.J."/>
            <person name="Thomas B.C."/>
            <person name="Singh A."/>
            <person name="Wilkins M.J."/>
            <person name="Karaoz U."/>
            <person name="Brodie E.L."/>
            <person name="Williams K.H."/>
            <person name="Hubbard S.S."/>
            <person name="Banfield J.F."/>
        </authorList>
    </citation>
    <scope>NUCLEOTIDE SEQUENCE [LARGE SCALE GENOMIC DNA]</scope>
</reference>
<dbReference type="Proteomes" id="UP000178104">
    <property type="component" value="Unassembled WGS sequence"/>
</dbReference>
<dbReference type="PANTHER" id="PTHR47964:SF1">
    <property type="entry name" value="ATP-DEPENDENT DNA HELICASE HOMOLOG RECG, CHLOROPLASTIC"/>
    <property type="match status" value="1"/>
</dbReference>
<dbReference type="SUPFAM" id="SSF50249">
    <property type="entry name" value="Nucleic acid-binding proteins"/>
    <property type="match status" value="1"/>
</dbReference>
<dbReference type="InterPro" id="IPR033454">
    <property type="entry name" value="RecG_wedge"/>
</dbReference>
<dbReference type="SUPFAM" id="SSF52540">
    <property type="entry name" value="P-loop containing nucleoside triphosphate hydrolases"/>
    <property type="match status" value="2"/>
</dbReference>
<evidence type="ECO:0000256" key="4">
    <source>
        <dbReference type="ARBA" id="ARBA00022806"/>
    </source>
</evidence>
<comment type="caution">
    <text evidence="12">The sequence shown here is derived from an EMBL/GenBank/DDBJ whole genome shotgun (WGS) entry which is preliminary data.</text>
</comment>
<dbReference type="GO" id="GO:0006281">
    <property type="term" value="P:DNA repair"/>
    <property type="evidence" value="ECO:0007669"/>
    <property type="project" value="UniProtKB-KW"/>
</dbReference>
<dbReference type="GO" id="GO:0003678">
    <property type="term" value="F:DNA helicase activity"/>
    <property type="evidence" value="ECO:0007669"/>
    <property type="project" value="TreeGrafter"/>
</dbReference>
<keyword evidence="7" id="KW-0234">DNA repair</keyword>
<dbReference type="InterPro" id="IPR001650">
    <property type="entry name" value="Helicase_C-like"/>
</dbReference>
<keyword evidence="3" id="KW-0378">Hydrolase</keyword>